<comment type="similarity">
    <text evidence="2 9">Belongs to the SecG family.</text>
</comment>
<evidence type="ECO:0000256" key="4">
    <source>
        <dbReference type="ARBA" id="ARBA00022692"/>
    </source>
</evidence>
<dbReference type="NCBIfam" id="TIGR00810">
    <property type="entry name" value="secG"/>
    <property type="match status" value="1"/>
</dbReference>
<dbReference type="Pfam" id="PF03840">
    <property type="entry name" value="SecG"/>
    <property type="match status" value="1"/>
</dbReference>
<accession>A0A1I1EP79</accession>
<evidence type="ECO:0000256" key="1">
    <source>
        <dbReference type="ARBA" id="ARBA00004141"/>
    </source>
</evidence>
<keyword evidence="8 9" id="KW-0472">Membrane</keyword>
<evidence type="ECO:0000313" key="10">
    <source>
        <dbReference type="EMBL" id="SFB86693.1"/>
    </source>
</evidence>
<evidence type="ECO:0000313" key="11">
    <source>
        <dbReference type="Proteomes" id="UP000240042"/>
    </source>
</evidence>
<dbReference type="InterPro" id="IPR004692">
    <property type="entry name" value="SecG"/>
</dbReference>
<dbReference type="PRINTS" id="PR01651">
    <property type="entry name" value="SECGEXPORT"/>
</dbReference>
<feature type="transmembrane region" description="Helical" evidence="9">
    <location>
        <begin position="48"/>
        <end position="72"/>
    </location>
</feature>
<dbReference type="GO" id="GO:0015450">
    <property type="term" value="F:protein-transporting ATPase activity"/>
    <property type="evidence" value="ECO:0007669"/>
    <property type="project" value="UniProtKB-UniRule"/>
</dbReference>
<proteinExistence type="inferred from homology"/>
<evidence type="ECO:0000256" key="2">
    <source>
        <dbReference type="ARBA" id="ARBA00008445"/>
    </source>
</evidence>
<dbReference type="GO" id="GO:0005886">
    <property type="term" value="C:plasma membrane"/>
    <property type="evidence" value="ECO:0007669"/>
    <property type="project" value="UniProtKB-SubCell"/>
</dbReference>
<sequence>MIIFLFTVFIISIVLLIPAILIQSSGSDNGIFSANITAGSFGARSNEILVKFTAYCAAVFMLSALAMSVYFVNLSAPPVPSEEQVRQSDAPPVQE</sequence>
<organism evidence="10 11">
    <name type="scientific">Brevinema andersonii</name>
    <dbReference type="NCBI Taxonomy" id="34097"/>
    <lineage>
        <taxon>Bacteria</taxon>
        <taxon>Pseudomonadati</taxon>
        <taxon>Spirochaetota</taxon>
        <taxon>Spirochaetia</taxon>
        <taxon>Brevinematales</taxon>
        <taxon>Brevinemataceae</taxon>
        <taxon>Brevinema</taxon>
    </lineage>
</organism>
<protein>
    <recommendedName>
        <fullName evidence="9">Protein-export membrane protein SecG</fullName>
    </recommendedName>
</protein>
<comment type="function">
    <text evidence="9">Involved in protein export. Participates in an early event of protein translocation.</text>
</comment>
<dbReference type="EMBL" id="FOKY01000013">
    <property type="protein sequence ID" value="SFB86693.1"/>
    <property type="molecule type" value="Genomic_DNA"/>
</dbReference>
<comment type="caution">
    <text evidence="9">Lacks conserved residue(s) required for the propagation of feature annotation.</text>
</comment>
<comment type="subcellular location">
    <subcellularLocation>
        <location evidence="9">Cell membrane</location>
        <topology evidence="9">Multi-pass membrane protein</topology>
    </subcellularLocation>
    <subcellularLocation>
        <location evidence="1">Membrane</location>
        <topology evidence="1">Multi-pass membrane protein</topology>
    </subcellularLocation>
</comment>
<keyword evidence="5 9" id="KW-0653">Protein transport</keyword>
<dbReference type="AlphaFoldDB" id="A0A1I1EP79"/>
<keyword evidence="11" id="KW-1185">Reference proteome</keyword>
<keyword evidence="7 9" id="KW-0811">Translocation</keyword>
<keyword evidence="6 9" id="KW-1133">Transmembrane helix</keyword>
<dbReference type="RefSeq" id="WP_092319493.1">
    <property type="nucleotide sequence ID" value="NZ_FOKY01000013.1"/>
</dbReference>
<gene>
    <name evidence="10" type="ORF">SAMN02745150_01118</name>
</gene>
<dbReference type="GO" id="GO:0009306">
    <property type="term" value="P:protein secretion"/>
    <property type="evidence" value="ECO:0007669"/>
    <property type="project" value="UniProtKB-UniRule"/>
</dbReference>
<evidence type="ECO:0000256" key="6">
    <source>
        <dbReference type="ARBA" id="ARBA00022989"/>
    </source>
</evidence>
<evidence type="ECO:0000256" key="8">
    <source>
        <dbReference type="ARBA" id="ARBA00023136"/>
    </source>
</evidence>
<keyword evidence="4 9" id="KW-0812">Transmembrane</keyword>
<name>A0A1I1EP79_BREAD</name>
<evidence type="ECO:0000256" key="7">
    <source>
        <dbReference type="ARBA" id="ARBA00023010"/>
    </source>
</evidence>
<reference evidence="11" key="1">
    <citation type="submission" date="2016-10" db="EMBL/GenBank/DDBJ databases">
        <authorList>
            <person name="Varghese N."/>
            <person name="Submissions S."/>
        </authorList>
    </citation>
    <scope>NUCLEOTIDE SEQUENCE [LARGE SCALE GENOMIC DNA]</scope>
    <source>
        <strain evidence="11">ATCC 43811</strain>
    </source>
</reference>
<keyword evidence="3 9" id="KW-0813">Transport</keyword>
<evidence type="ECO:0000256" key="9">
    <source>
        <dbReference type="RuleBase" id="RU365087"/>
    </source>
</evidence>
<evidence type="ECO:0000256" key="5">
    <source>
        <dbReference type="ARBA" id="ARBA00022927"/>
    </source>
</evidence>
<keyword evidence="9" id="KW-1003">Cell membrane</keyword>
<dbReference type="STRING" id="34097.SAMN02745150_01118"/>
<dbReference type="Proteomes" id="UP000240042">
    <property type="component" value="Unassembled WGS sequence"/>
</dbReference>
<evidence type="ECO:0000256" key="3">
    <source>
        <dbReference type="ARBA" id="ARBA00022448"/>
    </source>
</evidence>